<evidence type="ECO:0000313" key="3">
    <source>
        <dbReference type="EMBL" id="TET80712.1"/>
    </source>
</evidence>
<sequence>MVGEHRLMKWSCLRGNAVRFWSGSLVHTVILALFLCAGCAEETGEDHLTFTFTDDRGKEVVLPSPVRKIISLAPSFTEIVYALGAEEKLVGVTTYCDYPQEAALKRKVGDFLNPSIERIIAMKPDCVLATAPSQARTIDRLEKLGLKVVQLNPESILGVERCIVQIGEILDRKDPADSLVDQFRGSIRRLKNLTSSIENKKRVFLEMDTNPLVSPGPASFVGELLTLAGGENVVQSNSRYPVVNPEFVIKEDPEVIIIANPAVSPEEVKSRLGWGTISAIRWGRVYSIEAGKISRPGPRAVKGAEELFRLIYQTSEQSESEG</sequence>
<dbReference type="GO" id="GO:0071281">
    <property type="term" value="P:cellular response to iron ion"/>
    <property type="evidence" value="ECO:0007669"/>
    <property type="project" value="TreeGrafter"/>
</dbReference>
<dbReference type="EMBL" id="SOIP01000308">
    <property type="protein sequence ID" value="TET80712.1"/>
    <property type="molecule type" value="Genomic_DNA"/>
</dbReference>
<comment type="caution">
    <text evidence="3">The sequence shown here is derived from an EMBL/GenBank/DDBJ whole genome shotgun (WGS) entry which is preliminary data.</text>
</comment>
<dbReference type="AlphaFoldDB" id="A0A523XN76"/>
<dbReference type="PANTHER" id="PTHR30535">
    <property type="entry name" value="VITAMIN B12-BINDING PROTEIN"/>
    <property type="match status" value="1"/>
</dbReference>
<evidence type="ECO:0000313" key="4">
    <source>
        <dbReference type="Proteomes" id="UP000315534"/>
    </source>
</evidence>
<evidence type="ECO:0000256" key="1">
    <source>
        <dbReference type="ARBA" id="ARBA00022729"/>
    </source>
</evidence>
<accession>A0A523XN76</accession>
<reference evidence="3 4" key="1">
    <citation type="submission" date="2019-03" db="EMBL/GenBank/DDBJ databases">
        <title>Metabolic potential of uncultured bacteria and archaea associated with petroleum seepage in deep-sea sediments.</title>
        <authorList>
            <person name="Dong X."/>
            <person name="Hubert C."/>
        </authorList>
    </citation>
    <scope>NUCLEOTIDE SEQUENCE [LARGE SCALE GENOMIC DNA]</scope>
    <source>
        <strain evidence="3">E29_bin36</strain>
    </source>
</reference>
<dbReference type="Gene3D" id="3.40.50.1980">
    <property type="entry name" value="Nitrogenase molybdenum iron protein domain"/>
    <property type="match status" value="2"/>
</dbReference>
<dbReference type="SUPFAM" id="SSF53807">
    <property type="entry name" value="Helical backbone' metal receptor"/>
    <property type="match status" value="1"/>
</dbReference>
<dbReference type="Proteomes" id="UP000315534">
    <property type="component" value="Unassembled WGS sequence"/>
</dbReference>
<dbReference type="PROSITE" id="PS50983">
    <property type="entry name" value="FE_B12_PBP"/>
    <property type="match status" value="1"/>
</dbReference>
<proteinExistence type="predicted"/>
<dbReference type="InterPro" id="IPR054828">
    <property type="entry name" value="Vit_B12_bind_prot"/>
</dbReference>
<feature type="domain" description="Fe/B12 periplasmic-binding" evidence="2">
    <location>
        <begin position="68"/>
        <end position="315"/>
    </location>
</feature>
<name>A0A523XN76_UNCT6</name>
<organism evidence="3 4">
    <name type="scientific">candidate division TA06 bacterium</name>
    <dbReference type="NCBI Taxonomy" id="2250710"/>
    <lineage>
        <taxon>Bacteria</taxon>
        <taxon>Bacteria division TA06</taxon>
    </lineage>
</organism>
<dbReference type="CDD" id="cd01144">
    <property type="entry name" value="BtuF"/>
    <property type="match status" value="1"/>
</dbReference>
<dbReference type="PANTHER" id="PTHR30535:SF34">
    <property type="entry name" value="MOLYBDATE-BINDING PROTEIN MOLA"/>
    <property type="match status" value="1"/>
</dbReference>
<dbReference type="Pfam" id="PF01497">
    <property type="entry name" value="Peripla_BP_2"/>
    <property type="match status" value="1"/>
</dbReference>
<protein>
    <submittedName>
        <fullName evidence="3">Cobalamin-binding protein</fullName>
    </submittedName>
</protein>
<keyword evidence="1" id="KW-0732">Signal</keyword>
<dbReference type="NCBIfam" id="NF038402">
    <property type="entry name" value="TroA_like"/>
    <property type="match status" value="1"/>
</dbReference>
<gene>
    <name evidence="3" type="ORF">E3J38_05120</name>
</gene>
<dbReference type="InterPro" id="IPR050902">
    <property type="entry name" value="ABC_Transporter_SBP"/>
</dbReference>
<evidence type="ECO:0000259" key="2">
    <source>
        <dbReference type="PROSITE" id="PS50983"/>
    </source>
</evidence>
<dbReference type="InterPro" id="IPR002491">
    <property type="entry name" value="ABC_transptr_periplasmic_BD"/>
</dbReference>